<sequence length="210" mass="22753">MTRRAFHHQPEAVRQHDLIAATLDSIAELGLAGATVREVAYRAGVTPGLIRRYFDNKEKLVAAAYRTFISDLIAMAAAGCGDGSALSRLAGLIRASVTAPVADGRTLSIWAAFIGTVHSDPLMAETHREGYQAFRDLIERLVREAMAERGQPVSPAEQRRLGIVLNALLDGLWIEISMGGDDFAEIDVVRIALDSVATVLGIDPAEFREE</sequence>
<keyword evidence="1" id="KW-0678">Repressor</keyword>
<evidence type="ECO:0000256" key="4">
    <source>
        <dbReference type="ARBA" id="ARBA00023163"/>
    </source>
</evidence>
<evidence type="ECO:0000313" key="8">
    <source>
        <dbReference type="Proteomes" id="UP000094795"/>
    </source>
</evidence>
<dbReference type="AlphaFoldDB" id="A0A1C1YUH8"/>
<dbReference type="SUPFAM" id="SSF46689">
    <property type="entry name" value="Homeodomain-like"/>
    <property type="match status" value="1"/>
</dbReference>
<dbReference type="PANTHER" id="PTHR30055">
    <property type="entry name" value="HTH-TYPE TRANSCRIPTIONAL REGULATOR RUTR"/>
    <property type="match status" value="1"/>
</dbReference>
<dbReference type="PRINTS" id="PR00455">
    <property type="entry name" value="HTHTETR"/>
</dbReference>
<dbReference type="PROSITE" id="PS50977">
    <property type="entry name" value="HTH_TETR_2"/>
    <property type="match status" value="1"/>
</dbReference>
<protein>
    <submittedName>
        <fullName evidence="7">TetR family transcriptional regulator</fullName>
    </submittedName>
</protein>
<name>A0A1C1YUH8_9HYPH</name>
<evidence type="ECO:0000256" key="2">
    <source>
        <dbReference type="ARBA" id="ARBA00023015"/>
    </source>
</evidence>
<dbReference type="Proteomes" id="UP000094795">
    <property type="component" value="Unassembled WGS sequence"/>
</dbReference>
<feature type="domain" description="HTH tetR-type" evidence="6">
    <location>
        <begin position="12"/>
        <end position="72"/>
    </location>
</feature>
<dbReference type="GO" id="GO:0003700">
    <property type="term" value="F:DNA-binding transcription factor activity"/>
    <property type="evidence" value="ECO:0007669"/>
    <property type="project" value="TreeGrafter"/>
</dbReference>
<evidence type="ECO:0000256" key="5">
    <source>
        <dbReference type="PROSITE-ProRule" id="PRU00335"/>
    </source>
</evidence>
<dbReference type="RefSeq" id="WP_066180705.1">
    <property type="nucleotide sequence ID" value="NZ_LQZT01000023.1"/>
</dbReference>
<dbReference type="Pfam" id="PF13977">
    <property type="entry name" value="TetR_C_6"/>
    <property type="match status" value="1"/>
</dbReference>
<evidence type="ECO:0000259" key="6">
    <source>
        <dbReference type="PROSITE" id="PS50977"/>
    </source>
</evidence>
<dbReference type="InterPro" id="IPR050109">
    <property type="entry name" value="HTH-type_TetR-like_transc_reg"/>
</dbReference>
<keyword evidence="2" id="KW-0805">Transcription regulation</keyword>
<dbReference type="EMBL" id="LQZT01000023">
    <property type="protein sequence ID" value="OCW57201.1"/>
    <property type="molecule type" value="Genomic_DNA"/>
</dbReference>
<comment type="caution">
    <text evidence="7">The sequence shown here is derived from an EMBL/GenBank/DDBJ whole genome shotgun (WGS) entry which is preliminary data.</text>
</comment>
<gene>
    <name evidence="7" type="ORF">AWJ14_08470</name>
</gene>
<feature type="DNA-binding region" description="H-T-H motif" evidence="5">
    <location>
        <begin position="35"/>
        <end position="54"/>
    </location>
</feature>
<dbReference type="STRING" id="1480615.AWJ14_08470"/>
<dbReference type="InterPro" id="IPR039538">
    <property type="entry name" value="BetI_C"/>
</dbReference>
<accession>A0A1C1YUH8</accession>
<reference evidence="7 8" key="1">
    <citation type="submission" date="2015-12" db="EMBL/GenBank/DDBJ databases">
        <authorList>
            <person name="Shamseldin A."/>
            <person name="Moawad H."/>
            <person name="Abd El-Rahim W.M."/>
            <person name="Sadowsky M.J."/>
        </authorList>
    </citation>
    <scope>NUCLEOTIDE SEQUENCE [LARGE SCALE GENOMIC DNA]</scope>
    <source>
        <strain evidence="7 8">JC234</strain>
    </source>
</reference>
<organism evidence="7 8">
    <name type="scientific">Hoeflea olei</name>
    <dbReference type="NCBI Taxonomy" id="1480615"/>
    <lineage>
        <taxon>Bacteria</taxon>
        <taxon>Pseudomonadati</taxon>
        <taxon>Pseudomonadota</taxon>
        <taxon>Alphaproteobacteria</taxon>
        <taxon>Hyphomicrobiales</taxon>
        <taxon>Rhizobiaceae</taxon>
        <taxon>Hoeflea</taxon>
    </lineage>
</organism>
<evidence type="ECO:0000256" key="1">
    <source>
        <dbReference type="ARBA" id="ARBA00022491"/>
    </source>
</evidence>
<dbReference type="Gene3D" id="1.10.357.10">
    <property type="entry name" value="Tetracycline Repressor, domain 2"/>
    <property type="match status" value="1"/>
</dbReference>
<dbReference type="SUPFAM" id="SSF48498">
    <property type="entry name" value="Tetracyclin repressor-like, C-terminal domain"/>
    <property type="match status" value="1"/>
</dbReference>
<evidence type="ECO:0000313" key="7">
    <source>
        <dbReference type="EMBL" id="OCW57201.1"/>
    </source>
</evidence>
<evidence type="ECO:0000256" key="3">
    <source>
        <dbReference type="ARBA" id="ARBA00023125"/>
    </source>
</evidence>
<dbReference type="InterPro" id="IPR009057">
    <property type="entry name" value="Homeodomain-like_sf"/>
</dbReference>
<keyword evidence="4" id="KW-0804">Transcription</keyword>
<dbReference type="InterPro" id="IPR001647">
    <property type="entry name" value="HTH_TetR"/>
</dbReference>
<proteinExistence type="predicted"/>
<dbReference type="PROSITE" id="PS01081">
    <property type="entry name" value="HTH_TETR_1"/>
    <property type="match status" value="1"/>
</dbReference>
<dbReference type="InterPro" id="IPR023772">
    <property type="entry name" value="DNA-bd_HTH_TetR-type_CS"/>
</dbReference>
<dbReference type="PANTHER" id="PTHR30055:SF234">
    <property type="entry name" value="HTH-TYPE TRANSCRIPTIONAL REGULATOR BETI"/>
    <property type="match status" value="1"/>
</dbReference>
<dbReference type="InterPro" id="IPR036271">
    <property type="entry name" value="Tet_transcr_reg_TetR-rel_C_sf"/>
</dbReference>
<dbReference type="GO" id="GO:0000976">
    <property type="term" value="F:transcription cis-regulatory region binding"/>
    <property type="evidence" value="ECO:0007669"/>
    <property type="project" value="TreeGrafter"/>
</dbReference>
<dbReference type="Pfam" id="PF00440">
    <property type="entry name" value="TetR_N"/>
    <property type="match status" value="1"/>
</dbReference>
<keyword evidence="3 5" id="KW-0238">DNA-binding</keyword>
<keyword evidence="8" id="KW-1185">Reference proteome</keyword>
<dbReference type="OrthoDB" id="9809265at2"/>